<evidence type="ECO:0000313" key="1">
    <source>
        <dbReference type="EMBL" id="NYF55145.1"/>
    </source>
</evidence>
<protein>
    <submittedName>
        <fullName evidence="1">Uncharacterized protein</fullName>
    </submittedName>
</protein>
<comment type="caution">
    <text evidence="1">The sequence shown here is derived from an EMBL/GenBank/DDBJ whole genome shotgun (WGS) entry which is preliminary data.</text>
</comment>
<dbReference type="RefSeq" id="WP_257028146.1">
    <property type="nucleotide sequence ID" value="NZ_JACCCQ010000001.1"/>
</dbReference>
<dbReference type="EMBL" id="JACCCQ010000001">
    <property type="protein sequence ID" value="NYF55145.1"/>
    <property type="molecule type" value="Genomic_DNA"/>
</dbReference>
<reference evidence="1 2" key="1">
    <citation type="submission" date="2020-07" db="EMBL/GenBank/DDBJ databases">
        <title>Sequencing the genomes of 1000 actinobacteria strains.</title>
        <authorList>
            <person name="Klenk H.-P."/>
        </authorList>
    </citation>
    <scope>NUCLEOTIDE SEQUENCE [LARGE SCALE GENOMIC DNA]</scope>
    <source>
        <strain evidence="1 2">DSM 43814</strain>
    </source>
</reference>
<proteinExistence type="predicted"/>
<organism evidence="1 2">
    <name type="scientific">Micromonospora purpureochromogenes</name>
    <dbReference type="NCBI Taxonomy" id="47872"/>
    <lineage>
        <taxon>Bacteria</taxon>
        <taxon>Bacillati</taxon>
        <taxon>Actinomycetota</taxon>
        <taxon>Actinomycetes</taxon>
        <taxon>Micromonosporales</taxon>
        <taxon>Micromonosporaceae</taxon>
        <taxon>Micromonospora</taxon>
    </lineage>
</organism>
<sequence length="41" mass="4787">MKDRILKGLRRKANAIVVRRRAKDSVINKPTGARRPGRRFQ</sequence>
<accession>A0ABX2RF54</accession>
<keyword evidence="2" id="KW-1185">Reference proteome</keyword>
<gene>
    <name evidence="1" type="ORF">HDA35_000976</name>
</gene>
<name>A0ABX2RF54_9ACTN</name>
<evidence type="ECO:0000313" key="2">
    <source>
        <dbReference type="Proteomes" id="UP000631553"/>
    </source>
</evidence>
<dbReference type="Proteomes" id="UP000631553">
    <property type="component" value="Unassembled WGS sequence"/>
</dbReference>